<evidence type="ECO:0000313" key="1">
    <source>
        <dbReference type="EMBL" id="MDP9765205.1"/>
    </source>
</evidence>
<dbReference type="RefSeq" id="WP_307466876.1">
    <property type="nucleotide sequence ID" value="NZ_JAURUR010000009.1"/>
</dbReference>
<comment type="caution">
    <text evidence="1">The sequence shown here is derived from an EMBL/GenBank/DDBJ whole genome shotgun (WGS) entry which is preliminary data.</text>
</comment>
<keyword evidence="2" id="KW-1185">Reference proteome</keyword>
<evidence type="ECO:0008006" key="3">
    <source>
        <dbReference type="Google" id="ProtNLM"/>
    </source>
</evidence>
<proteinExistence type="predicted"/>
<name>A0ABT9MF77_9DEIO</name>
<dbReference type="EMBL" id="JAURUR010000009">
    <property type="protein sequence ID" value="MDP9765205.1"/>
    <property type="molecule type" value="Genomic_DNA"/>
</dbReference>
<protein>
    <recommendedName>
        <fullName evidence="3">Intracellular proteinase inhibitor BsuPI domain-containing protein</fullName>
    </recommendedName>
</protein>
<dbReference type="Proteomes" id="UP001232163">
    <property type="component" value="Unassembled WGS sequence"/>
</dbReference>
<accession>A0ABT9MF77</accession>
<organism evidence="1 2">
    <name type="scientific">Deinococcus enclensis</name>
    <dbReference type="NCBI Taxonomy" id="1049582"/>
    <lineage>
        <taxon>Bacteria</taxon>
        <taxon>Thermotogati</taxon>
        <taxon>Deinococcota</taxon>
        <taxon>Deinococci</taxon>
        <taxon>Deinococcales</taxon>
        <taxon>Deinococcaceae</taxon>
        <taxon>Deinococcus</taxon>
    </lineage>
</organism>
<evidence type="ECO:0000313" key="2">
    <source>
        <dbReference type="Proteomes" id="UP001232163"/>
    </source>
</evidence>
<reference evidence="1 2" key="1">
    <citation type="submission" date="2023-07" db="EMBL/GenBank/DDBJ databases">
        <title>Genomic Encyclopedia of Type Strains, Phase IV (KMG-IV): sequencing the most valuable type-strain genomes for metagenomic binning, comparative biology and taxonomic classification.</title>
        <authorList>
            <person name="Goeker M."/>
        </authorList>
    </citation>
    <scope>NUCLEOTIDE SEQUENCE [LARGE SCALE GENOMIC DNA]</scope>
    <source>
        <strain evidence="1 2">NIO-1023</strain>
    </source>
</reference>
<gene>
    <name evidence="1" type="ORF">QO006_002653</name>
</gene>
<sequence>MARLNLDQRNAEIARRASAYGGMYTENGRLHVVVTSMIPFDQAAAVRELFTVLGRDLRARGFTPESVVFVPGEFNALDLLRAKEAALRFDGWMSVDIDAAVNRVFLAVQFPEMEAVAPAFFAEQGLPEGIVVTSGPYRSLHVGPELREPHQARLVLPARIAQGDVLPITLEVTNTGHEPLRLAFGACALRMEVRHAQTGEVVRPVSSEEACEDSAVIRVLPPRTALPFVVQEWNLQTPRGRVLPPGRYVVAVTLAVGTGPAPEVIQPPPQAFEVLPGDPRTGTAQVKDMLGGGRHGIDHSVLLGQEGGRQVVIVIVPDARAETALRQVLMDRGVPADRVRFQHLRAVRVPGSGVGEATLSLTTWPSPGARQHRFSLEADLTPWVARGAWRCQLVVNVLDADGEIVSGSPGFPSSPGFRSCREGPDVRAFPWRGNWVERRSDGSAVPPGTYSIRAGLRLTMRDGTVQWLLAPPQPLVVP</sequence>